<reference evidence="3" key="1">
    <citation type="submission" date="2017-09" db="EMBL/GenBank/DDBJ databases">
        <authorList>
            <person name="Varghese N."/>
            <person name="Submissions S."/>
        </authorList>
    </citation>
    <scope>NUCLEOTIDE SEQUENCE [LARGE SCALE GENOMIC DNA]</scope>
    <source>
        <strain evidence="3">USBA 140</strain>
    </source>
</reference>
<dbReference type="Pfam" id="PF10097">
    <property type="entry name" value="DUF2335"/>
    <property type="match status" value="1"/>
</dbReference>
<dbReference type="AlphaFoldDB" id="A0A286G5E3"/>
<organism evidence="2 3">
    <name type="scientific">Caenispirillum bisanense</name>
    <dbReference type="NCBI Taxonomy" id="414052"/>
    <lineage>
        <taxon>Bacteria</taxon>
        <taxon>Pseudomonadati</taxon>
        <taxon>Pseudomonadota</taxon>
        <taxon>Alphaproteobacteria</taxon>
        <taxon>Rhodospirillales</taxon>
        <taxon>Novispirillaceae</taxon>
        <taxon>Caenispirillum</taxon>
    </lineage>
</organism>
<dbReference type="Proteomes" id="UP000219621">
    <property type="component" value="Unassembled WGS sequence"/>
</dbReference>
<evidence type="ECO:0000313" key="2">
    <source>
        <dbReference type="EMBL" id="SOD90446.1"/>
    </source>
</evidence>
<keyword evidence="1" id="KW-0812">Transmembrane</keyword>
<dbReference type="EMBL" id="OCNJ01000001">
    <property type="protein sequence ID" value="SOD90446.1"/>
    <property type="molecule type" value="Genomic_DNA"/>
</dbReference>
<gene>
    <name evidence="2" type="ORF">SAMN05421508_101545</name>
</gene>
<keyword evidence="1" id="KW-1133">Transmembrane helix</keyword>
<sequence length="115" mass="12062">MQSGSFRGPLPPPALFAHYDDVLPGAADRILRMAEAEQAHRIWWERRDMTTASATAVGGMALGFVALLSLIGGATYSIAIGSEVGAGLFLGVGVIGVIGRFLSHRWNHGGDGGRT</sequence>
<keyword evidence="1" id="KW-0472">Membrane</keyword>
<feature type="transmembrane region" description="Helical" evidence="1">
    <location>
        <begin position="84"/>
        <end position="102"/>
    </location>
</feature>
<dbReference type="InterPro" id="IPR019284">
    <property type="entry name" value="RP532"/>
</dbReference>
<accession>A0A286G5E3</accession>
<evidence type="ECO:0000313" key="3">
    <source>
        <dbReference type="Proteomes" id="UP000219621"/>
    </source>
</evidence>
<protein>
    <submittedName>
        <fullName evidence="2">Uncharacterized membrane protein</fullName>
    </submittedName>
</protein>
<feature type="transmembrane region" description="Helical" evidence="1">
    <location>
        <begin position="56"/>
        <end position="78"/>
    </location>
</feature>
<evidence type="ECO:0000256" key="1">
    <source>
        <dbReference type="SAM" id="Phobius"/>
    </source>
</evidence>
<name>A0A286G5E3_9PROT</name>
<proteinExistence type="predicted"/>
<keyword evidence="3" id="KW-1185">Reference proteome</keyword>